<proteinExistence type="predicted"/>
<gene>
    <name evidence="1" type="ORF">TCNE_LOCUS5234</name>
</gene>
<evidence type="ECO:0000313" key="2">
    <source>
        <dbReference type="Proteomes" id="UP000050794"/>
    </source>
</evidence>
<keyword evidence="2" id="KW-1185">Reference proteome</keyword>
<reference evidence="1 2" key="2">
    <citation type="submission" date="2018-11" db="EMBL/GenBank/DDBJ databases">
        <authorList>
            <consortium name="Pathogen Informatics"/>
        </authorList>
    </citation>
    <scope>NUCLEOTIDE SEQUENCE [LARGE SCALE GENOMIC DNA]</scope>
</reference>
<dbReference type="Proteomes" id="UP000050794">
    <property type="component" value="Unassembled WGS sequence"/>
</dbReference>
<organism evidence="2 3">
    <name type="scientific">Toxocara canis</name>
    <name type="common">Canine roundworm</name>
    <dbReference type="NCBI Taxonomy" id="6265"/>
    <lineage>
        <taxon>Eukaryota</taxon>
        <taxon>Metazoa</taxon>
        <taxon>Ecdysozoa</taxon>
        <taxon>Nematoda</taxon>
        <taxon>Chromadorea</taxon>
        <taxon>Rhabditida</taxon>
        <taxon>Spirurina</taxon>
        <taxon>Ascaridomorpha</taxon>
        <taxon>Ascaridoidea</taxon>
        <taxon>Toxocaridae</taxon>
        <taxon>Toxocara</taxon>
    </lineage>
</organism>
<protein>
    <submittedName>
        <fullName evidence="3">1-alkyl-2-acetylglycerophosphocholine esterase</fullName>
    </submittedName>
</protein>
<sequence length="63" mass="6669">MGLGGSSLNGGRSTLPLVGYGRYEVGCVDVMVADGEEGDAGIFARIFYPADDSSSYKVEIMRM</sequence>
<accession>A0A183U9R4</accession>
<name>A0A183U9R4_TOXCA</name>
<dbReference type="WBParaSite" id="TCNE_0000523401-mRNA-1">
    <property type="protein sequence ID" value="TCNE_0000523401-mRNA-1"/>
    <property type="gene ID" value="TCNE_0000523401"/>
</dbReference>
<dbReference type="Gene3D" id="3.40.50.1820">
    <property type="entry name" value="alpha/beta hydrolase"/>
    <property type="match status" value="1"/>
</dbReference>
<dbReference type="InterPro" id="IPR029058">
    <property type="entry name" value="AB_hydrolase_fold"/>
</dbReference>
<dbReference type="AlphaFoldDB" id="A0A183U9R4"/>
<dbReference type="EMBL" id="UYWY01012136">
    <property type="protein sequence ID" value="VDM34632.1"/>
    <property type="molecule type" value="Genomic_DNA"/>
</dbReference>
<evidence type="ECO:0000313" key="1">
    <source>
        <dbReference type="EMBL" id="VDM34632.1"/>
    </source>
</evidence>
<evidence type="ECO:0000313" key="3">
    <source>
        <dbReference type="WBParaSite" id="TCNE_0000523401-mRNA-1"/>
    </source>
</evidence>
<reference evidence="3" key="1">
    <citation type="submission" date="2016-06" db="UniProtKB">
        <authorList>
            <consortium name="WormBaseParasite"/>
        </authorList>
    </citation>
    <scope>IDENTIFICATION</scope>
</reference>
<dbReference type="Pfam" id="PF03403">
    <property type="entry name" value="PAF-AH_p_II"/>
    <property type="match status" value="1"/>
</dbReference>